<dbReference type="EMBL" id="BMWG01000001">
    <property type="protein sequence ID" value="GGZ16130.1"/>
    <property type="molecule type" value="Genomic_DNA"/>
</dbReference>
<keyword evidence="1" id="KW-0732">Signal</keyword>
<feature type="chain" id="PRO_5036987560" evidence="1">
    <location>
        <begin position="26"/>
        <end position="218"/>
    </location>
</feature>
<reference evidence="2" key="1">
    <citation type="journal article" date="2014" name="Int. J. Syst. Evol. Microbiol.">
        <title>Complete genome sequence of Corynebacterium casei LMG S-19264T (=DSM 44701T), isolated from a smear-ripened cheese.</title>
        <authorList>
            <consortium name="US DOE Joint Genome Institute (JGI-PGF)"/>
            <person name="Walter F."/>
            <person name="Albersmeier A."/>
            <person name="Kalinowski J."/>
            <person name="Ruckert C."/>
        </authorList>
    </citation>
    <scope>NUCLEOTIDE SEQUENCE</scope>
    <source>
        <strain evidence="2">JCM 4988</strain>
    </source>
</reference>
<evidence type="ECO:0000313" key="3">
    <source>
        <dbReference type="Proteomes" id="UP000630936"/>
    </source>
</evidence>
<proteinExistence type="predicted"/>
<organism evidence="2 3">
    <name type="scientific">Streptomyces inusitatus</name>
    <dbReference type="NCBI Taxonomy" id="68221"/>
    <lineage>
        <taxon>Bacteria</taxon>
        <taxon>Bacillati</taxon>
        <taxon>Actinomycetota</taxon>
        <taxon>Actinomycetes</taxon>
        <taxon>Kitasatosporales</taxon>
        <taxon>Streptomycetaceae</taxon>
        <taxon>Streptomyces</taxon>
    </lineage>
</organism>
<sequence>MNEGRATRRVLMVMPSPALVRAAVAAGLEVWAADTRLPELEPDPSHPAGPPPRRLLPVDLMEPATLRATLEHTVRANGIDQVVCSESEVRAVLGPGPGARAGAVLREISQGLGRPWSVLPDTVTLRRLLQQGGYAGPHLADEPPAGPRFRVRTLTVDGMHLVVDITALKPAAPPSEAERAGIRATVRALLDLAGFEHGSAQTEAVLTTDGCHIVRIGV</sequence>
<reference evidence="2" key="2">
    <citation type="submission" date="2020-09" db="EMBL/GenBank/DDBJ databases">
        <authorList>
            <person name="Sun Q."/>
            <person name="Ohkuma M."/>
        </authorList>
    </citation>
    <scope>NUCLEOTIDE SEQUENCE</scope>
    <source>
        <strain evidence="2">JCM 4988</strain>
    </source>
</reference>
<feature type="signal peptide" evidence="1">
    <location>
        <begin position="1"/>
        <end position="25"/>
    </location>
</feature>
<evidence type="ECO:0000256" key="1">
    <source>
        <dbReference type="SAM" id="SignalP"/>
    </source>
</evidence>
<name>A0A918PMQ9_9ACTN</name>
<evidence type="ECO:0000313" key="2">
    <source>
        <dbReference type="EMBL" id="GGZ16130.1"/>
    </source>
</evidence>
<dbReference type="Proteomes" id="UP000630936">
    <property type="component" value="Unassembled WGS sequence"/>
</dbReference>
<dbReference type="RefSeq" id="WP_190121200.1">
    <property type="nucleotide sequence ID" value="NZ_BMWG01000001.1"/>
</dbReference>
<gene>
    <name evidence="2" type="ORF">GCM10010387_05780</name>
</gene>
<comment type="caution">
    <text evidence="2">The sequence shown here is derived from an EMBL/GenBank/DDBJ whole genome shotgun (WGS) entry which is preliminary data.</text>
</comment>
<accession>A0A918PMQ9</accession>
<keyword evidence="3" id="KW-1185">Reference proteome</keyword>
<dbReference type="AlphaFoldDB" id="A0A918PMQ9"/>
<protein>
    <submittedName>
        <fullName evidence="2">Uncharacterized protein</fullName>
    </submittedName>
</protein>